<dbReference type="InterPro" id="IPR013154">
    <property type="entry name" value="ADH-like_N"/>
</dbReference>
<dbReference type="InterPro" id="IPR050091">
    <property type="entry name" value="PKS_NRPS_Biosynth_Enz"/>
</dbReference>
<dbReference type="PANTHER" id="PTHR43775">
    <property type="entry name" value="FATTY ACID SYNTHASE"/>
    <property type="match status" value="1"/>
</dbReference>
<feature type="non-terminal residue" evidence="13">
    <location>
        <position position="4482"/>
    </location>
</feature>
<dbReference type="Pfam" id="PF08659">
    <property type="entry name" value="KR"/>
    <property type="match status" value="2"/>
</dbReference>
<dbReference type="InterPro" id="IPR036291">
    <property type="entry name" value="NAD(P)-bd_dom_sf"/>
</dbReference>
<dbReference type="GO" id="GO:0006633">
    <property type="term" value="P:fatty acid biosynthetic process"/>
    <property type="evidence" value="ECO:0007669"/>
    <property type="project" value="InterPro"/>
</dbReference>
<organism evidence="13 14">
    <name type="scientific">Streptosporangium album</name>
    <dbReference type="NCBI Taxonomy" id="47479"/>
    <lineage>
        <taxon>Bacteria</taxon>
        <taxon>Bacillati</taxon>
        <taxon>Actinomycetota</taxon>
        <taxon>Actinomycetes</taxon>
        <taxon>Streptosporangiales</taxon>
        <taxon>Streptosporangiaceae</taxon>
        <taxon>Streptosporangium</taxon>
    </lineage>
</organism>
<dbReference type="InterPro" id="IPR014031">
    <property type="entry name" value="Ketoacyl_synth_C"/>
</dbReference>
<evidence type="ECO:0000256" key="9">
    <source>
        <dbReference type="PROSITE-ProRule" id="PRU01363"/>
    </source>
</evidence>
<dbReference type="InterPro" id="IPR055123">
    <property type="entry name" value="SpnB-like_Rossmann"/>
</dbReference>
<dbReference type="RefSeq" id="WP_184758691.1">
    <property type="nucleotide sequence ID" value="NZ_JACHJU010000004.1"/>
</dbReference>
<dbReference type="InterPro" id="IPR020806">
    <property type="entry name" value="PKS_PP-bd"/>
</dbReference>
<keyword evidence="14" id="KW-1185">Reference proteome</keyword>
<dbReference type="SUPFAM" id="SSF52151">
    <property type="entry name" value="FabD/lysophospholipase-like"/>
    <property type="match status" value="3"/>
</dbReference>
<evidence type="ECO:0000259" key="11">
    <source>
        <dbReference type="PROSITE" id="PS52004"/>
    </source>
</evidence>
<comment type="pathway">
    <text evidence="2">Antibiotic biosynthesis.</text>
</comment>
<dbReference type="PROSITE" id="PS52004">
    <property type="entry name" value="KS3_2"/>
    <property type="match status" value="3"/>
</dbReference>
<dbReference type="Pfam" id="PF02801">
    <property type="entry name" value="Ketoacyl-synt_C"/>
    <property type="match status" value="3"/>
</dbReference>
<feature type="domain" description="PKS/mFAS DH" evidence="12">
    <location>
        <begin position="2636"/>
        <end position="2913"/>
    </location>
</feature>
<dbReference type="InterPro" id="IPR057326">
    <property type="entry name" value="KR_dom"/>
</dbReference>
<accession>A0A7W7WDS5</accession>
<dbReference type="SMART" id="SM00829">
    <property type="entry name" value="PKS_ER"/>
    <property type="match status" value="1"/>
</dbReference>
<dbReference type="Pfam" id="PF00698">
    <property type="entry name" value="Acyl_transf_1"/>
    <property type="match status" value="3"/>
</dbReference>
<feature type="domain" description="Ketosynthase family 3 (KS3)" evidence="11">
    <location>
        <begin position="1747"/>
        <end position="2170"/>
    </location>
</feature>
<dbReference type="InterPro" id="IPR015083">
    <property type="entry name" value="NorB/c/GfsB-D-like_docking"/>
</dbReference>
<feature type="domain" description="Ketosynthase family 3 (KS3)" evidence="11">
    <location>
        <begin position="3798"/>
        <end position="4206"/>
    </location>
</feature>
<evidence type="ECO:0000256" key="6">
    <source>
        <dbReference type="ARBA" id="ARBA00023194"/>
    </source>
</evidence>
<dbReference type="Gene3D" id="3.40.47.10">
    <property type="match status" value="3"/>
</dbReference>
<dbReference type="InterPro" id="IPR016039">
    <property type="entry name" value="Thiolase-like"/>
</dbReference>
<dbReference type="GO" id="GO:0031177">
    <property type="term" value="F:phosphopantetheine binding"/>
    <property type="evidence" value="ECO:0007669"/>
    <property type="project" value="InterPro"/>
</dbReference>
<evidence type="ECO:0000256" key="4">
    <source>
        <dbReference type="ARBA" id="ARBA00022553"/>
    </source>
</evidence>
<keyword evidence="5 13" id="KW-0808">Transferase</keyword>
<feature type="active site" description="Proton acceptor; for dehydratase activity" evidence="9">
    <location>
        <position position="953"/>
    </location>
</feature>
<evidence type="ECO:0000313" key="13">
    <source>
        <dbReference type="EMBL" id="MBB4942675.1"/>
    </source>
</evidence>
<evidence type="ECO:0000256" key="1">
    <source>
        <dbReference type="ARBA" id="ARBA00001957"/>
    </source>
</evidence>
<dbReference type="Pfam" id="PF00550">
    <property type="entry name" value="PP-binding"/>
    <property type="match status" value="2"/>
</dbReference>
<dbReference type="EMBL" id="JACHJU010000004">
    <property type="protein sequence ID" value="MBB4942675.1"/>
    <property type="molecule type" value="Genomic_DNA"/>
</dbReference>
<dbReference type="SUPFAM" id="SSF51735">
    <property type="entry name" value="NAD(P)-binding Rossmann-fold domains"/>
    <property type="match status" value="5"/>
</dbReference>
<name>A0A7W7WDS5_9ACTN</name>
<dbReference type="FunFam" id="3.40.366.10:FF:000002">
    <property type="entry name" value="Probable polyketide synthase 2"/>
    <property type="match status" value="2"/>
</dbReference>
<dbReference type="SUPFAM" id="SSF55048">
    <property type="entry name" value="Probable ACP-binding domain of malonyl-CoA ACP transacylase"/>
    <property type="match status" value="3"/>
</dbReference>
<dbReference type="SUPFAM" id="SSF47336">
    <property type="entry name" value="ACP-like"/>
    <property type="match status" value="2"/>
</dbReference>
<dbReference type="PROSITE" id="PS50075">
    <property type="entry name" value="CARRIER"/>
    <property type="match status" value="2"/>
</dbReference>
<dbReference type="Gene3D" id="3.40.50.11460">
    <property type="match status" value="1"/>
</dbReference>
<dbReference type="Gene3D" id="3.30.70.250">
    <property type="entry name" value="Malonyl-CoA ACP transacylase, ACP-binding"/>
    <property type="match status" value="1"/>
</dbReference>
<dbReference type="Pfam" id="PF13602">
    <property type="entry name" value="ADH_zinc_N_2"/>
    <property type="match status" value="1"/>
</dbReference>
<dbReference type="CDD" id="cd05195">
    <property type="entry name" value="enoyl_red"/>
    <property type="match status" value="1"/>
</dbReference>
<evidence type="ECO:0000256" key="5">
    <source>
        <dbReference type="ARBA" id="ARBA00022679"/>
    </source>
</evidence>
<dbReference type="InterPro" id="IPR020807">
    <property type="entry name" value="PKS_DH"/>
</dbReference>
<comment type="caution">
    <text evidence="13">The sequence shown here is derived from an EMBL/GenBank/DDBJ whole genome shotgun (WGS) entry which is preliminary data.</text>
</comment>
<dbReference type="Gene3D" id="3.10.129.110">
    <property type="entry name" value="Polyketide synthase dehydratase"/>
    <property type="match status" value="2"/>
</dbReference>
<feature type="region of interest" description="C-terminal hotdog fold" evidence="9">
    <location>
        <begin position="2774"/>
        <end position="2913"/>
    </location>
</feature>
<dbReference type="InterPro" id="IPR016035">
    <property type="entry name" value="Acyl_Trfase/lysoPLipase"/>
</dbReference>
<feature type="domain" description="PKS/mFAS DH" evidence="12">
    <location>
        <begin position="921"/>
        <end position="1196"/>
    </location>
</feature>
<dbReference type="SMART" id="SM00826">
    <property type="entry name" value="PKS_DH"/>
    <property type="match status" value="2"/>
</dbReference>
<dbReference type="PROSITE" id="PS52019">
    <property type="entry name" value="PKS_MFAS_DH"/>
    <property type="match status" value="2"/>
</dbReference>
<keyword evidence="7" id="KW-0511">Multifunctional enzyme</keyword>
<evidence type="ECO:0000256" key="7">
    <source>
        <dbReference type="ARBA" id="ARBA00023268"/>
    </source>
</evidence>
<dbReference type="GO" id="GO:0004315">
    <property type="term" value="F:3-oxoacyl-[acyl-carrier-protein] synthase activity"/>
    <property type="evidence" value="ECO:0007669"/>
    <property type="project" value="InterPro"/>
</dbReference>
<dbReference type="InterPro" id="IPR001227">
    <property type="entry name" value="Ac_transferase_dom_sf"/>
</dbReference>
<reference evidence="13 14" key="1">
    <citation type="submission" date="2020-08" db="EMBL/GenBank/DDBJ databases">
        <title>Sequencing the genomes of 1000 actinobacteria strains.</title>
        <authorList>
            <person name="Klenk H.-P."/>
        </authorList>
    </citation>
    <scope>NUCLEOTIDE SEQUENCE [LARGE SCALE GENOMIC DNA]</scope>
    <source>
        <strain evidence="13 14">DSM 43023</strain>
    </source>
</reference>
<dbReference type="InterPro" id="IPR011032">
    <property type="entry name" value="GroES-like_sf"/>
</dbReference>
<dbReference type="Pfam" id="PF21089">
    <property type="entry name" value="PKS_DH_N"/>
    <property type="match status" value="2"/>
</dbReference>
<dbReference type="InterPro" id="IPR006162">
    <property type="entry name" value="Ppantetheine_attach_site"/>
</dbReference>
<dbReference type="PANTHER" id="PTHR43775:SF51">
    <property type="entry name" value="INACTIVE PHENOLPHTHIOCEROL SYNTHESIS POLYKETIDE SYNTHASE TYPE I PKS1-RELATED"/>
    <property type="match status" value="1"/>
</dbReference>
<dbReference type="InterPro" id="IPR014030">
    <property type="entry name" value="Ketoacyl_synth_N"/>
</dbReference>
<dbReference type="SMART" id="SM00825">
    <property type="entry name" value="PKS_KS"/>
    <property type="match status" value="3"/>
</dbReference>
<dbReference type="Gene3D" id="3.40.50.720">
    <property type="entry name" value="NAD(P)-binding Rossmann-like Domain"/>
    <property type="match status" value="2"/>
</dbReference>
<dbReference type="Gene3D" id="3.40.366.10">
    <property type="entry name" value="Malonyl-Coenzyme A Acyl Carrier Protein, domain 2"/>
    <property type="match status" value="3"/>
</dbReference>
<gene>
    <name evidence="13" type="ORF">FHR32_007075</name>
</gene>
<evidence type="ECO:0000256" key="2">
    <source>
        <dbReference type="ARBA" id="ARBA00004792"/>
    </source>
</evidence>
<dbReference type="GO" id="GO:0004312">
    <property type="term" value="F:fatty acid synthase activity"/>
    <property type="evidence" value="ECO:0007669"/>
    <property type="project" value="TreeGrafter"/>
</dbReference>
<dbReference type="SUPFAM" id="SSF53901">
    <property type="entry name" value="Thiolase-like"/>
    <property type="match status" value="3"/>
</dbReference>
<feature type="domain" description="Ketosynthase family 3 (KS3)" evidence="11">
    <location>
        <begin position="33"/>
        <end position="456"/>
    </location>
</feature>
<feature type="domain" description="Carrier" evidence="10">
    <location>
        <begin position="1654"/>
        <end position="1729"/>
    </location>
</feature>
<dbReference type="SMART" id="SM01294">
    <property type="entry name" value="PKS_PP_betabranch"/>
    <property type="match status" value="2"/>
</dbReference>
<feature type="domain" description="Carrier" evidence="10">
    <location>
        <begin position="3705"/>
        <end position="3780"/>
    </location>
</feature>
<dbReference type="InterPro" id="IPR049552">
    <property type="entry name" value="PKS_DH_N"/>
</dbReference>
<keyword evidence="8" id="KW-0012">Acyltransferase</keyword>
<dbReference type="InterPro" id="IPR013968">
    <property type="entry name" value="PKS_KR"/>
</dbReference>
<feature type="active site" description="Proton donor; for dehydratase activity" evidence="9">
    <location>
        <position position="1119"/>
    </location>
</feature>
<dbReference type="InterPro" id="IPR049551">
    <property type="entry name" value="PKS_DH_C"/>
</dbReference>
<dbReference type="InterPro" id="IPR014043">
    <property type="entry name" value="Acyl_transferase_dom"/>
</dbReference>
<keyword evidence="3" id="KW-0596">Phosphopantetheine</keyword>
<feature type="region of interest" description="N-terminal hotdog fold" evidence="9">
    <location>
        <begin position="921"/>
        <end position="1045"/>
    </location>
</feature>
<dbReference type="InterPro" id="IPR032821">
    <property type="entry name" value="PKS_assoc"/>
</dbReference>
<evidence type="ECO:0000256" key="3">
    <source>
        <dbReference type="ARBA" id="ARBA00022450"/>
    </source>
</evidence>
<evidence type="ECO:0000259" key="10">
    <source>
        <dbReference type="PROSITE" id="PS50075"/>
    </source>
</evidence>
<dbReference type="SMART" id="SM00823">
    <property type="entry name" value="PKS_PP"/>
    <property type="match status" value="2"/>
</dbReference>
<feature type="active site" description="Proton donor; for dehydratase activity" evidence="9">
    <location>
        <position position="2836"/>
    </location>
</feature>
<dbReference type="Pfam" id="PF22953">
    <property type="entry name" value="SpnB_Rossmann"/>
    <property type="match status" value="2"/>
</dbReference>
<sequence length="4482" mass="468270">MSEDRKLVDSLKSVVADLRETRRRLQEVESGKHDPVVIVSMACRFPGGVGSPEDLWRLVAEGGDAIGEFPTTRGWDPAAVYNPDRESRGTSYVREGGFLHKAGEFDPGFFGISPREALAMDPQQRLLLEVSWEALERAGIDPVSLRGSRTGVFAGVIYHDYGPSVEFPLDVRAFATTGTAGSVATGRVAYALGLEGPAVTVDTACSSSLVALHLAVQALRGGECSLALAGGVTVMATPGMFIDFSAQGGLAGDGRCKAFAEGADGTSWSEGIGLLVLERLSDARRNGHQVLALVRGSAVNQDGASNGLTAPNGPSQQRVIRQALAGAGLTGAGVDAVEAHGTGTTLGDPIEAQALLATYGQGRERPVLLGSVKSNIGHTQAAAGVAGVIKMVMAMRHGLLPKTLHVDAPSSHVDWESGAVELLTEARPWPQVDRPWRAGVSSFGFSGTNAHMIIEQAPAISDAEERTPPAEGMLPVLLSGRTDQALRAQVGQLAALLDGEPGLDLAGTAFSLATTRSAFEYRAVVLAEDREDLLIGLGALADDVPAVGVARGVAMAEPQLAVLFTGQGSQRAGMGRELYERFPVFARALDAVVAEFDRHLDGSVREVMFAEPGGDAADLLDQTGWAQPALFALETALFRLMESWGVKPDVLVGHSIGELTAAHVAGVLTLKDACTLVAARARLMQALPAGGAMVAVQASEAEVSGLAGVSIAAVNGPSSTVIAGAEQAVLEAAAALQERGFRTKRLRVSHAFHSPLMDPMLEEFRAVVETLTYHPPQIPIVSTSTGDVCLPGYWVDQVRNTVRFADAVRTLDSQGVRAYLELGPDGVLTAMAADVLVDLGVDVHGSQAVLVPAVRRDRGEQTAAMTALAELHVRGVPVGWRAVLPSARRVELPTYPFQRDWYWPRPRMGDVRYLGQAAAGHPLLGAAVALAASDGALLTGHLSLRSQAWLADHVVGGRVLFPGTAFLELAVRAGDQVGCDLVEELTLAAPLVLTETDAVAVQVWVGAEEAGRRDLSIYTRPAQAADDEPWVRHAVGVLAVGGQTVERFDTSVWPPQGATSIELEGLYEQLAEGGLSYGPLFQGLRAAWRRDDEIFAEVSLPRRLESDANAFGMHPALLDAALHTVAFAGLDDSEGGRLPFSWGEVCLHAGGASVLRVRLARIEGDAVSLAVADEAGEPVLTARSLILRPLAAETGEGGRRSERDSLFKVEWTPMPPVPVTDPAPQAVVVGLHTFDLADQAQDAVVTELVSDPSAAVVDATHELNARVLAVLQQWLVDDRCRGSRLVFVTRGAVVAGDDDVISDLPAAAACGLVRSAQSENPGRFVLVDVEENQESALPDMLPVVLASGEPHVALREGQVWVPRLVPAAGGVSRPWDPDGTVLITGGTGGLGALFARHVVAGRGVRRLLLVSRRGLDAPGAVELRDELVARGVEVRVVACDVADRDQMAALLAAERSLTAVIHTAGVLADGTIASLTPERLDTVLKPKADAAWHLHELTADLDLAEFIVFSSVAGTVGAAGQGNYAAANSFLDALAQRRRTDGLPALSLAWGAWAQDSGMTATLSTGDVERLARAGTPPLAPERGVALFEAAIRTGEAVVAPVRLDLPALRAQGDVPPLLRRLVRGRRRIAAGRSAAAGTLLQRLVPLTGSERTEALMDLVRTEVAMVLGHLSPETVEVRREFRELGFDSLTAVELRNRLSGATGLRLSATLVFDYPTPVVLAEFLLAELLGEQADVVIPAGIQPVADDPIVIVGMACRYPGGVSSPEDLWRLVTEGVDGISPFPTTRGWDLGAVYNPDRESRGTSYVREGGFLHEAGEFDPGFFGISPREALAMDPQQRLLLEVSWEAMERSGIDPVSLRGSRTGVFAGVMYHDYASSVPFPPEVMGFVGTGTAGSVASGRLSYTFGLEGPAVTVDTACSSSLVAMHLAVQALRGGDCSLALAGGVTVMANPGPFIDFSAQGGLAGDGRCKSYSEAADGVSWSEGVGVVVLERLSDAQRNGHRVLAVVRGSAVNQDGASNGLTAPNGPSQRRLIRQALAGAGLTSADVDAVEGHGTGTTLGDPIEAQALLATYGQDRERPLLLGSIKSNIGHTQAAAGVAGVIKMVMALRHGVLPRTLHVDEPSSHVDWSAGAVELLTEQAEWPETGRPRRAGVSSFGISGTNAHVILEQGPQVVEPVGIAGGVVPAGTAGGVVPWVVSAKSEEALRAQAGRLVAHVRGGLHPVDVGYALVSSRSVFEHRAVVIGGELLAGLGAVAAGEPRAGVVRGVADVDGKSVWVFPGQGAQWVGMGRRLLEESPVFAGRMAECAAALEPFVNWSLLEVIRGGDLDRVDVVQPVSWAVMVSLAAVWESLGLHPDAVVGHSQGEIAAAVVAGGLSLSDGARVVALRSRLIGERLAGLGAMASVALPVEQVEERLAAWGGRVSVAAVNGPTSVVVAGEVGAVEELLGQLDGVRVRRIAVDYASHSAQVDQIREELAQVLAEVSPRRVRVPMLSTVTGGWLEGPELDAAYWCENLRRTVGFAPAVGQLLQQRHRVFVEVSPHPVLTVGIGECVDEAGVEAVIAGTLRRDDGGLDRMLTSAAELSVRGAEVNWQSVLAGGRRVDLPTYAFQHQRYWPDGTGPRVGDVTAAGLATAGHPLLAAAVGLADSDGVLLTGRISLGSHPWLADHAVAGTVIFPGTGFLELAIRAGDRVGCEVVEELTLTAPLVLGERDAVAVQVWVGAAQDNGHRSLSIYARAAEAGDDAPWVRHAVGVLAAGGSAGERFDVGEWPPRGVSVIDVDGVYGDLAAGGFEYGPVFQGLRAAWQGRDGEVFVEVVLPEQASSSAGLFGVHPALLDAVLHAVPFVGLEPVEGGRLPFSWGGVCLHASGASVLRVRLAGTGVDSVALTAVDAAGEPVLSVGSLVLRPFSPDQLAAAGGRVSERDGLFRLEWATLADLPVADVTVAGLEGLGPDLVEAWPVEVHRDLSALASAGPVPGVVLAGVAGLGVDVVAGAHEVAASVLRLLQEWLADERLEGSRLVFVTRGAVSASDGEPVEDLAAAAVWGLVRSAQSEDPGRFVLLDVGADLEPETLAGVLASGEPQVAVRAGQVRVLRLAVLGSGAGLLPPSGGVAWRLGSRAKGSLDALELLEFPQAAAPLTAGQVRIEVHAAGVNFRDLLDGLNALGWFQDKVGLMGGEAAGVVLEVGPGVAGLQPGDRVVGLVEGGFGPVVVAGDQLLVKIPDGMSFEEAATIPVVFLTVFYGLMDLAGLRAGESLLVHAGTGGAGMAAIQLAQRLGVEVFATASPAKWDVLRSLGIPDDHIASSRDLDFEEKFRRERGIDVVLNSLTGDFVDASARLLRPGGRFVEMGKLDIRDADRFPGLVYRWFDVLDAGTDRLREILIELMGLFAAGELRPLPVTAWDVRRGREAFRFMSQARHTGKIVLTMPRRWDPDGTVLITGGTGGLGAEVARHVVAEHGVRHLLLTSRRGLDAPGAAELQAELIAHGADVEIAACDMADRDQVAALLSGRALTVVIHAAGVLDDGTIASLTPERLDTVLRPKVDAVWHLHELTQDPDLAAFVVFSSFAGVMGSAGQGNYAAANAWLDALMAQRRAHGLPGLSLAWGLWERATGMTGGMSRADVQRMTAAGMPPITTEQGLALFDAAIGSDLPLVVPVRLNPPSLPQEQIPPLLRGLVRGARRTASSAPAGDGVLLRQVAGLTQADRVRFVVDLVRAQAAAVLGHPSLDAVEARREFRELGFDSLTAIELRNRLNTATGLRLPSTAIFDYPTPIVLAEHLLSEVLGTHGDVMVPVAAAPMTDDPIVIVSMACRFPGGVSSPEDLWRLVIEEQDAITPLPSDRGWQSYGDFGLKGGFIFDAPEFDAEFFRISPREALAMDPQQRLLLEVAWEAFERAGIAADALRGSATGVYIGSVGTDYVPGEESRGHIMTGHLASVASGRISYTFGLEGPAVTVDTACSSSLVTIHMAAQALRNGECSLALAGGATVMATLGAFAEFNEQGGLAPDARCKAFADSADGIGWSEGVGLVMLERLSDAQHNGHQVLAIVRGSAINQDGASNGLTAPNGPSQRRVIRQTLANAGLAPADVDAVEAHGTGTVLGDPIEAQALLATYGQGRERPLLLGSVKSNIGHSQAAAGVAGVIKMVMALWHGVLPRTLHVDAPSSHVDWTTGAVEVLAEATEWPETGRPRRAGVSSFGISGTNAHMILEQGPEVVTEDREPAAGVVPWVVSGRTAGALRAQADRLMAHVRGGLHPVDVGYALVSSRSVFEHRAVVVGGELLAGLGAVAAGEAAAGVVRGVADVDGKSVWVFPGQGAQWVGMGRRLLEESPVFAGRMAECAAALEPFVNWSLLEVIRGGDLDRVDVVQPVSWAVMVSLAAVWESLGLHPDAVVGHSQGEIAAAVVAGGLSLSDGARVVALRSRLIGERLAGLGAMASVALPVEQVEERLAAWGGRVSVAAVNGPTSVVVAGEVGAVEELLGQLDGVR</sequence>
<dbReference type="SMART" id="SM00822">
    <property type="entry name" value="PKS_KR"/>
    <property type="match status" value="2"/>
</dbReference>
<dbReference type="PROSITE" id="PS00606">
    <property type="entry name" value="KS3_1"/>
    <property type="match status" value="3"/>
</dbReference>
<evidence type="ECO:0000256" key="8">
    <source>
        <dbReference type="ARBA" id="ARBA00023315"/>
    </source>
</evidence>
<comment type="cofactor">
    <cofactor evidence="1">
        <name>pantetheine 4'-phosphate</name>
        <dbReference type="ChEBI" id="CHEBI:47942"/>
    </cofactor>
</comment>
<dbReference type="InterPro" id="IPR018201">
    <property type="entry name" value="Ketoacyl_synth_AS"/>
</dbReference>
<dbReference type="InterPro" id="IPR009081">
    <property type="entry name" value="PP-bd_ACP"/>
</dbReference>
<dbReference type="Pfam" id="PF16197">
    <property type="entry name" value="KAsynt_C_assoc"/>
    <property type="match status" value="3"/>
</dbReference>
<dbReference type="Gene3D" id="3.90.180.10">
    <property type="entry name" value="Medium-chain alcohol dehydrogenases, catalytic domain"/>
    <property type="match status" value="1"/>
</dbReference>
<dbReference type="FunFam" id="1.10.1200.10:FF:000007">
    <property type="entry name" value="Probable polyketide synthase pks17"/>
    <property type="match status" value="2"/>
</dbReference>
<dbReference type="SUPFAM" id="SSF50129">
    <property type="entry name" value="GroES-like"/>
    <property type="match status" value="1"/>
</dbReference>
<dbReference type="Pfam" id="PF14765">
    <property type="entry name" value="PS-DH"/>
    <property type="match status" value="2"/>
</dbReference>
<dbReference type="CDD" id="cd00833">
    <property type="entry name" value="PKS"/>
    <property type="match status" value="3"/>
</dbReference>
<keyword evidence="4" id="KW-0597">Phosphoprotein</keyword>
<dbReference type="Pfam" id="PF08240">
    <property type="entry name" value="ADH_N"/>
    <property type="match status" value="1"/>
</dbReference>
<dbReference type="GO" id="GO:0016491">
    <property type="term" value="F:oxidoreductase activity"/>
    <property type="evidence" value="ECO:0007669"/>
    <property type="project" value="InterPro"/>
</dbReference>
<dbReference type="SMART" id="SM00827">
    <property type="entry name" value="PKS_AT"/>
    <property type="match status" value="3"/>
</dbReference>
<feature type="region of interest" description="C-terminal hotdog fold" evidence="9">
    <location>
        <begin position="1058"/>
        <end position="1196"/>
    </location>
</feature>
<feature type="active site" description="Proton acceptor; for dehydratase activity" evidence="9">
    <location>
        <position position="2668"/>
    </location>
</feature>
<dbReference type="InterPro" id="IPR036736">
    <property type="entry name" value="ACP-like_sf"/>
</dbReference>
<dbReference type="FunFam" id="3.40.47.10:FF:000019">
    <property type="entry name" value="Polyketide synthase type I"/>
    <property type="match status" value="3"/>
</dbReference>
<dbReference type="CDD" id="cd08956">
    <property type="entry name" value="KR_3_FAS_SDR_x"/>
    <property type="match status" value="2"/>
</dbReference>
<evidence type="ECO:0000313" key="14">
    <source>
        <dbReference type="Proteomes" id="UP000534286"/>
    </source>
</evidence>
<dbReference type="Proteomes" id="UP000534286">
    <property type="component" value="Unassembled WGS sequence"/>
</dbReference>
<dbReference type="InterPro" id="IPR042104">
    <property type="entry name" value="PKS_dehydratase_sf"/>
</dbReference>
<dbReference type="PROSITE" id="PS00012">
    <property type="entry name" value="PHOSPHOPANTETHEINE"/>
    <property type="match status" value="2"/>
</dbReference>
<protein>
    <submittedName>
        <fullName evidence="13">Acyl transferase domain-containing protein/D-arabinose 1-dehydrogenase-like Zn-dependent alcohol dehydrogenase/acyl carrier protein</fullName>
    </submittedName>
</protein>
<dbReference type="Pfam" id="PF00109">
    <property type="entry name" value="ketoacyl-synt"/>
    <property type="match status" value="3"/>
</dbReference>
<evidence type="ECO:0000259" key="12">
    <source>
        <dbReference type="PROSITE" id="PS52019"/>
    </source>
</evidence>
<proteinExistence type="predicted"/>
<dbReference type="Gene3D" id="1.10.1200.10">
    <property type="entry name" value="ACP-like"/>
    <property type="match status" value="2"/>
</dbReference>
<dbReference type="InterPro" id="IPR016036">
    <property type="entry name" value="Malonyl_transacylase_ACP-bd"/>
</dbReference>
<dbReference type="GO" id="GO:0033068">
    <property type="term" value="P:macrolide biosynthetic process"/>
    <property type="evidence" value="ECO:0007669"/>
    <property type="project" value="UniProtKB-ARBA"/>
</dbReference>
<feature type="region of interest" description="N-terminal hotdog fold" evidence="9">
    <location>
        <begin position="2636"/>
        <end position="2761"/>
    </location>
</feature>
<dbReference type="Gene3D" id="3.30.70.3290">
    <property type="match status" value="3"/>
</dbReference>
<keyword evidence="6" id="KW-0045">Antibiotic biosynthesis</keyword>
<dbReference type="InterPro" id="IPR049900">
    <property type="entry name" value="PKS_mFAS_DH"/>
</dbReference>
<dbReference type="Pfam" id="PF08990">
    <property type="entry name" value="Docking"/>
    <property type="match status" value="1"/>
</dbReference>
<dbReference type="InterPro" id="IPR020843">
    <property type="entry name" value="ER"/>
</dbReference>
<dbReference type="InterPro" id="IPR020841">
    <property type="entry name" value="PKS_Beta-ketoAc_synthase_dom"/>
</dbReference>